<gene>
    <name evidence="3" type="ORF">DZD52_03260</name>
</gene>
<evidence type="ECO:0000313" key="3">
    <source>
        <dbReference type="EMBL" id="RFF41878.1"/>
    </source>
</evidence>
<protein>
    <submittedName>
        <fullName evidence="3">Type II secretion system protein GspL</fullName>
    </submittedName>
</protein>
<evidence type="ECO:0000259" key="2">
    <source>
        <dbReference type="Pfam" id="PF05134"/>
    </source>
</evidence>
<comment type="caution">
    <text evidence="3">The sequence shown here is derived from an EMBL/GenBank/DDBJ whole genome shotgun (WGS) entry which is preliminary data.</text>
</comment>
<dbReference type="OrthoDB" id="7011844at2"/>
<dbReference type="InterPro" id="IPR024230">
    <property type="entry name" value="GspL_cyto_dom"/>
</dbReference>
<reference evidence="3 4" key="1">
    <citation type="submission" date="2018-08" db="EMBL/GenBank/DDBJ databases">
        <title>Genome sequencing of X. nasturtii WHRI 8984.</title>
        <authorList>
            <person name="Studholme D.J."/>
            <person name="Mchugh J."/>
            <person name="Vicente J."/>
        </authorList>
    </citation>
    <scope>NUCLEOTIDE SEQUENCE [LARGE SCALE GENOMIC DNA]</scope>
    <source>
        <strain evidence="3 4">WHRI 8984</strain>
    </source>
</reference>
<name>A0A3E1KQW2_9XANT</name>
<proteinExistence type="predicted"/>
<dbReference type="AlphaFoldDB" id="A0A3E1KQW2"/>
<accession>A0A3E1KQW2</accession>
<dbReference type="GO" id="GO:0015628">
    <property type="term" value="P:protein secretion by the type II secretion system"/>
    <property type="evidence" value="ECO:0007669"/>
    <property type="project" value="InterPro"/>
</dbReference>
<dbReference type="GeneID" id="97210240"/>
<dbReference type="InterPro" id="IPR043129">
    <property type="entry name" value="ATPase_NBD"/>
</dbReference>
<dbReference type="NCBIfam" id="TIGR01709">
    <property type="entry name" value="typeII_sec_gspL"/>
    <property type="match status" value="1"/>
</dbReference>
<dbReference type="RefSeq" id="WP_116905028.1">
    <property type="nucleotide sequence ID" value="NZ_CP142084.2"/>
</dbReference>
<sequence length="361" mass="38298">MSSCLLLLPADAAAEPIAVRVDAQGHTVAQHTPSALHERSARTLLVVPGSAVHLRWMTLPGRSVAQSVAAARLQLAAHLATDAQALHVAIAEQAELDGARLVAAVDAALMHQWLQRAASVGVVPDAVVPDCLLLDNADAEQAPTVVEWDGCWLLRGPRLACSLEPPLAQLLLAAQPHAETLPPEADPQRAIAQFARHAATAPLNLRQHAFAAQPQKRSGFSSRTLAALLGVLVISPLLLLLAQTLRYEIGAQLLQRRAMAMPGTRVSASAPQPRHPTPSATAFATELATLFSAIDAIPGAELDALTYHPAGPLRVTLLHGDAAQVQQLSARLSAAGWQLRPGTRQPQHDKVRTPMELEPPR</sequence>
<dbReference type="Proteomes" id="UP000259570">
    <property type="component" value="Unassembled WGS sequence"/>
</dbReference>
<evidence type="ECO:0000313" key="4">
    <source>
        <dbReference type="Proteomes" id="UP000259570"/>
    </source>
</evidence>
<dbReference type="GO" id="GO:0015627">
    <property type="term" value="C:type II protein secretion system complex"/>
    <property type="evidence" value="ECO:0007669"/>
    <property type="project" value="InterPro"/>
</dbReference>
<dbReference type="SUPFAM" id="SSF53067">
    <property type="entry name" value="Actin-like ATPase domain"/>
    <property type="match status" value="1"/>
</dbReference>
<evidence type="ECO:0000256" key="1">
    <source>
        <dbReference type="SAM" id="MobiDB-lite"/>
    </source>
</evidence>
<dbReference type="EMBL" id="QUZM01000004">
    <property type="protein sequence ID" value="RFF41878.1"/>
    <property type="molecule type" value="Genomic_DNA"/>
</dbReference>
<dbReference type="InterPro" id="IPR007812">
    <property type="entry name" value="T2SS_protein-GspL"/>
</dbReference>
<dbReference type="GO" id="GO:0009276">
    <property type="term" value="C:Gram-negative-bacterium-type cell wall"/>
    <property type="evidence" value="ECO:0007669"/>
    <property type="project" value="InterPro"/>
</dbReference>
<feature type="domain" description="GspL cytoplasmic actin-ATPase-like" evidence="2">
    <location>
        <begin position="37"/>
        <end position="204"/>
    </location>
</feature>
<dbReference type="Pfam" id="PF05134">
    <property type="entry name" value="T2SSL"/>
    <property type="match status" value="1"/>
</dbReference>
<organism evidence="3 4">
    <name type="scientific">Xanthomonas nasturtii</name>
    <dbReference type="NCBI Taxonomy" id="1843581"/>
    <lineage>
        <taxon>Bacteria</taxon>
        <taxon>Pseudomonadati</taxon>
        <taxon>Pseudomonadota</taxon>
        <taxon>Gammaproteobacteria</taxon>
        <taxon>Lysobacterales</taxon>
        <taxon>Lysobacteraceae</taxon>
        <taxon>Xanthomonas</taxon>
    </lineage>
</organism>
<feature type="compositionally biased region" description="Basic and acidic residues" evidence="1">
    <location>
        <begin position="346"/>
        <end position="361"/>
    </location>
</feature>
<dbReference type="Gene3D" id="3.30.420.380">
    <property type="match status" value="1"/>
</dbReference>
<dbReference type="STRING" id="1843581.A7D16_00870"/>
<feature type="region of interest" description="Disordered" evidence="1">
    <location>
        <begin position="340"/>
        <end position="361"/>
    </location>
</feature>